<dbReference type="EMBL" id="JABFTP020000185">
    <property type="protein sequence ID" value="KAL3286434.1"/>
    <property type="molecule type" value="Genomic_DNA"/>
</dbReference>
<protein>
    <submittedName>
        <fullName evidence="1">Uncharacterized protein</fullName>
    </submittedName>
</protein>
<gene>
    <name evidence="1" type="ORF">HHI36_000942</name>
</gene>
<accession>A0ABD2P6G7</accession>
<dbReference type="AlphaFoldDB" id="A0ABD2P6G7"/>
<dbReference type="Proteomes" id="UP001516400">
    <property type="component" value="Unassembled WGS sequence"/>
</dbReference>
<evidence type="ECO:0000313" key="2">
    <source>
        <dbReference type="Proteomes" id="UP001516400"/>
    </source>
</evidence>
<reference evidence="1 2" key="1">
    <citation type="journal article" date="2021" name="BMC Biol.">
        <title>Horizontally acquired antibacterial genes associated with adaptive radiation of ladybird beetles.</title>
        <authorList>
            <person name="Li H.S."/>
            <person name="Tang X.F."/>
            <person name="Huang Y.H."/>
            <person name="Xu Z.Y."/>
            <person name="Chen M.L."/>
            <person name="Du X.Y."/>
            <person name="Qiu B.Y."/>
            <person name="Chen P.T."/>
            <person name="Zhang W."/>
            <person name="Slipinski A."/>
            <person name="Escalona H.E."/>
            <person name="Waterhouse R.M."/>
            <person name="Zwick A."/>
            <person name="Pang H."/>
        </authorList>
    </citation>
    <scope>NUCLEOTIDE SEQUENCE [LARGE SCALE GENOMIC DNA]</scope>
    <source>
        <strain evidence="1">SYSU2018</strain>
    </source>
</reference>
<keyword evidence="2" id="KW-1185">Reference proteome</keyword>
<proteinExistence type="predicted"/>
<name>A0ABD2P6G7_9CUCU</name>
<organism evidence="1 2">
    <name type="scientific">Cryptolaemus montrouzieri</name>
    <dbReference type="NCBI Taxonomy" id="559131"/>
    <lineage>
        <taxon>Eukaryota</taxon>
        <taxon>Metazoa</taxon>
        <taxon>Ecdysozoa</taxon>
        <taxon>Arthropoda</taxon>
        <taxon>Hexapoda</taxon>
        <taxon>Insecta</taxon>
        <taxon>Pterygota</taxon>
        <taxon>Neoptera</taxon>
        <taxon>Endopterygota</taxon>
        <taxon>Coleoptera</taxon>
        <taxon>Polyphaga</taxon>
        <taxon>Cucujiformia</taxon>
        <taxon>Coccinelloidea</taxon>
        <taxon>Coccinellidae</taxon>
        <taxon>Scymninae</taxon>
        <taxon>Scymnini</taxon>
        <taxon>Cryptolaemus</taxon>
    </lineage>
</organism>
<comment type="caution">
    <text evidence="1">The sequence shown here is derived from an EMBL/GenBank/DDBJ whole genome shotgun (WGS) entry which is preliminary data.</text>
</comment>
<sequence>MNEPKPIYEIDNLAEEYGHEVLRRPPYHYYRDHAGKEGSSAKQSLSVWKEALQKITPEVWSKTIEHTEKEIQYWWERELHFDLENVPPLIINMDENDSDSETFLDELSE</sequence>
<evidence type="ECO:0000313" key="1">
    <source>
        <dbReference type="EMBL" id="KAL3286434.1"/>
    </source>
</evidence>